<feature type="region of interest" description="Disordered" evidence="1">
    <location>
        <begin position="1"/>
        <end position="41"/>
    </location>
</feature>
<reference evidence="2 3" key="1">
    <citation type="submission" date="2019-09" db="EMBL/GenBank/DDBJ databases">
        <title>Salinarimonas rosea gen. nov., sp. nov., a new member of the a-2 subgroup of the Proteobacteria.</title>
        <authorList>
            <person name="Liu J."/>
        </authorList>
    </citation>
    <scope>NUCLEOTIDE SEQUENCE [LARGE SCALE GENOMIC DNA]</scope>
    <source>
        <strain evidence="2 3">BN140002</strain>
    </source>
</reference>
<comment type="caution">
    <text evidence="2">The sequence shown here is derived from an EMBL/GenBank/DDBJ whole genome shotgun (WGS) entry which is preliminary data.</text>
</comment>
<evidence type="ECO:0000313" key="3">
    <source>
        <dbReference type="Proteomes" id="UP000323142"/>
    </source>
</evidence>
<gene>
    <name evidence="2" type="ORF">F0L46_08420</name>
</gene>
<proteinExistence type="predicted"/>
<dbReference type="RefSeq" id="WP_149816645.1">
    <property type="nucleotide sequence ID" value="NZ_VUOA01000018.1"/>
</dbReference>
<sequence length="290" mass="31623">MNATSSSRPKVAARAAPGPGATTRDKRRRARQQHAKTARDTEIEVVEHRVEDPWPDPARDPLLAPQRVPVAFNRRVDLLEVERAHKRITEAEYCTGRLVQAVFERAMGQVGGGGWNAGDKVDAALKHELTVIYALDTAEKVQGLVQRIERAVGTVGTRFLRQVLVGRVSFAQYAAQRGKGGDRGTSQVAGHFRFLLEDLSEAWAARGVAAGEGALTEDGRGTDRRRETAIRGHQELAGEGEEFDAAGTQVPVGKGFRLANDAGAVDRWRPAAKRKQLEREAVDKPALGSR</sequence>
<feature type="region of interest" description="Disordered" evidence="1">
    <location>
        <begin position="267"/>
        <end position="290"/>
    </location>
</feature>
<keyword evidence="3" id="KW-1185">Reference proteome</keyword>
<accession>A0A5B2VFF2</accession>
<dbReference type="OrthoDB" id="7993132at2"/>
<organism evidence="2 3">
    <name type="scientific">Salinarimonas soli</name>
    <dbReference type="NCBI Taxonomy" id="1638099"/>
    <lineage>
        <taxon>Bacteria</taxon>
        <taxon>Pseudomonadati</taxon>
        <taxon>Pseudomonadota</taxon>
        <taxon>Alphaproteobacteria</taxon>
        <taxon>Hyphomicrobiales</taxon>
        <taxon>Salinarimonadaceae</taxon>
        <taxon>Salinarimonas</taxon>
    </lineage>
</organism>
<feature type="compositionally biased region" description="Basic residues" evidence="1">
    <location>
        <begin position="25"/>
        <end position="36"/>
    </location>
</feature>
<dbReference type="Proteomes" id="UP000323142">
    <property type="component" value="Unassembled WGS sequence"/>
</dbReference>
<name>A0A5B2VFF2_9HYPH</name>
<evidence type="ECO:0000313" key="2">
    <source>
        <dbReference type="EMBL" id="KAA2237694.1"/>
    </source>
</evidence>
<protein>
    <submittedName>
        <fullName evidence="2">Uncharacterized protein</fullName>
    </submittedName>
</protein>
<reference evidence="2 3" key="2">
    <citation type="submission" date="2019-09" db="EMBL/GenBank/DDBJ databases">
        <authorList>
            <person name="Jin C."/>
        </authorList>
    </citation>
    <scope>NUCLEOTIDE SEQUENCE [LARGE SCALE GENOMIC DNA]</scope>
    <source>
        <strain evidence="2 3">BN140002</strain>
    </source>
</reference>
<feature type="compositionally biased region" description="Basic and acidic residues" evidence="1">
    <location>
        <begin position="267"/>
        <end position="283"/>
    </location>
</feature>
<dbReference type="AlphaFoldDB" id="A0A5B2VFF2"/>
<evidence type="ECO:0000256" key="1">
    <source>
        <dbReference type="SAM" id="MobiDB-lite"/>
    </source>
</evidence>
<feature type="compositionally biased region" description="Low complexity" evidence="1">
    <location>
        <begin position="12"/>
        <end position="22"/>
    </location>
</feature>
<dbReference type="EMBL" id="VUOA01000018">
    <property type="protein sequence ID" value="KAA2237694.1"/>
    <property type="molecule type" value="Genomic_DNA"/>
</dbReference>